<evidence type="ECO:0000313" key="3">
    <source>
        <dbReference type="Proteomes" id="UP000824093"/>
    </source>
</evidence>
<sequence length="317" mass="35856">MNQILSVELKKDKKKKTKSSGPVEIKKVIVFFCILTMILGIGMTGQGTYGIVKNIDSNKNTLQQGNNANVTVDRDGNNIIIRVTHDKEIKRLIYRWNDEAENTIEGNGSNTLEQTIELPVGNNKLYITVEDILGKTTLFEKDYVTDATEPQIAIEANGNKLKITAKDNVALSYITYRWDQEEEVKVDAVEGSEAQIECEIDIPRGQHTLTVVAVNSNNKTVTKTQEVKVVTKPQITVNYDPNDYSYIIMTATDENRMVKMQFSINNGQLYELDYSKVNEKKIEWRTQVQPGENQIKVYATNGDGVTEEVTVKYQYNP</sequence>
<evidence type="ECO:0000313" key="2">
    <source>
        <dbReference type="EMBL" id="HIU51365.1"/>
    </source>
</evidence>
<dbReference type="AlphaFoldDB" id="A0A9D1S917"/>
<reference evidence="2" key="1">
    <citation type="submission" date="2020-10" db="EMBL/GenBank/DDBJ databases">
        <authorList>
            <person name="Gilroy R."/>
        </authorList>
    </citation>
    <scope>NUCLEOTIDE SEQUENCE</scope>
    <source>
        <strain evidence="2">CHK195-15760</strain>
    </source>
</reference>
<feature type="transmembrane region" description="Helical" evidence="1">
    <location>
        <begin position="28"/>
        <end position="52"/>
    </location>
</feature>
<reference evidence="2" key="2">
    <citation type="journal article" date="2021" name="PeerJ">
        <title>Extensive microbial diversity within the chicken gut microbiome revealed by metagenomics and culture.</title>
        <authorList>
            <person name="Gilroy R."/>
            <person name="Ravi A."/>
            <person name="Getino M."/>
            <person name="Pursley I."/>
            <person name="Horton D.L."/>
            <person name="Alikhan N.F."/>
            <person name="Baker D."/>
            <person name="Gharbi K."/>
            <person name="Hall N."/>
            <person name="Watson M."/>
            <person name="Adriaenssens E.M."/>
            <person name="Foster-Nyarko E."/>
            <person name="Jarju S."/>
            <person name="Secka A."/>
            <person name="Antonio M."/>
            <person name="Oren A."/>
            <person name="Chaudhuri R.R."/>
            <person name="La Ragione R."/>
            <person name="Hildebrand F."/>
            <person name="Pallen M.J."/>
        </authorList>
    </citation>
    <scope>NUCLEOTIDE SEQUENCE</scope>
    <source>
        <strain evidence="2">CHK195-15760</strain>
    </source>
</reference>
<organism evidence="2 3">
    <name type="scientific">Candidatus Merdicola faecigallinarum</name>
    <dbReference type="NCBI Taxonomy" id="2840862"/>
    <lineage>
        <taxon>Bacteria</taxon>
        <taxon>Bacillati</taxon>
        <taxon>Bacillota</taxon>
        <taxon>Clostridia</taxon>
        <taxon>Candidatus Merdicola</taxon>
    </lineage>
</organism>
<dbReference type="Proteomes" id="UP000824093">
    <property type="component" value="Unassembled WGS sequence"/>
</dbReference>
<proteinExistence type="predicted"/>
<keyword evidence="1" id="KW-0472">Membrane</keyword>
<accession>A0A9D1S917</accession>
<name>A0A9D1S917_9FIRM</name>
<protein>
    <submittedName>
        <fullName evidence="2">Uncharacterized protein</fullName>
    </submittedName>
</protein>
<dbReference type="EMBL" id="DVNH01000016">
    <property type="protein sequence ID" value="HIU51365.1"/>
    <property type="molecule type" value="Genomic_DNA"/>
</dbReference>
<evidence type="ECO:0000256" key="1">
    <source>
        <dbReference type="SAM" id="Phobius"/>
    </source>
</evidence>
<gene>
    <name evidence="2" type="ORF">IAB70_01875</name>
</gene>
<comment type="caution">
    <text evidence="2">The sequence shown here is derived from an EMBL/GenBank/DDBJ whole genome shotgun (WGS) entry which is preliminary data.</text>
</comment>
<keyword evidence="1" id="KW-1133">Transmembrane helix</keyword>
<keyword evidence="1" id="KW-0812">Transmembrane</keyword>